<name>A0ABR7M8K5_9BACT</name>
<dbReference type="Proteomes" id="UP000765802">
    <property type="component" value="Unassembled WGS sequence"/>
</dbReference>
<dbReference type="EMBL" id="MBUA01000012">
    <property type="protein sequence ID" value="MBC6491050.1"/>
    <property type="molecule type" value="Genomic_DNA"/>
</dbReference>
<accession>A0ABR7M8K5</accession>
<dbReference type="InterPro" id="IPR002763">
    <property type="entry name" value="DUF72"/>
</dbReference>
<dbReference type="InterPro" id="IPR036520">
    <property type="entry name" value="UPF0759_sf"/>
</dbReference>
<dbReference type="SUPFAM" id="SSF117396">
    <property type="entry name" value="TM1631-like"/>
    <property type="match status" value="1"/>
</dbReference>
<dbReference type="Gene3D" id="3.20.20.410">
    <property type="entry name" value="Protein of unknown function UPF0759"/>
    <property type="match status" value="1"/>
</dbReference>
<comment type="caution">
    <text evidence="1">The sequence shown here is derived from an EMBL/GenBank/DDBJ whole genome shotgun (WGS) entry which is preliminary data.</text>
</comment>
<dbReference type="Pfam" id="PF01904">
    <property type="entry name" value="DUF72"/>
    <property type="match status" value="1"/>
</dbReference>
<keyword evidence="2" id="KW-1185">Reference proteome</keyword>
<sequence>MPNLKGQPNMEFGQLPESMLDAVDFSLRADPPVNALSLGGKRVAAPRLYLGATRWTQADWVGNLYPPKARPADFLRYYSEQFNCIELNATHYKLYDAEALGKWSGQVAEGRGFLFCPKLYQGISHRGGLKGKESMTRDFAEGLKGLAGEVNSKGSGFLGPVFIQLSESFGPSRQVELLEYLSGLPAGLRWMVEMRHPDWFSKASVTEHVFSALHSMGVGAVITDVAGRRDVCHMQLPVSRTMVRFVGNRLHPTDYSRLDAWARRLADWFDAGLEEAIFILHMGDDGVVPEFARHAARVLSAATGLELPVPVLYESGPSQGSLF</sequence>
<dbReference type="PANTHER" id="PTHR30348">
    <property type="entry name" value="UNCHARACTERIZED PROTEIN YECE"/>
    <property type="match status" value="1"/>
</dbReference>
<evidence type="ECO:0000313" key="2">
    <source>
        <dbReference type="Proteomes" id="UP000765802"/>
    </source>
</evidence>
<organism evidence="1 2">
    <name type="scientific">Flavihumibacter stibioxidans</name>
    <dbReference type="NCBI Taxonomy" id="1834163"/>
    <lineage>
        <taxon>Bacteria</taxon>
        <taxon>Pseudomonadati</taxon>
        <taxon>Bacteroidota</taxon>
        <taxon>Chitinophagia</taxon>
        <taxon>Chitinophagales</taxon>
        <taxon>Chitinophagaceae</taxon>
        <taxon>Flavihumibacter</taxon>
    </lineage>
</organism>
<gene>
    <name evidence="1" type="ORF">BC349_08410</name>
</gene>
<evidence type="ECO:0008006" key="3">
    <source>
        <dbReference type="Google" id="ProtNLM"/>
    </source>
</evidence>
<dbReference type="RefSeq" id="WP_187256380.1">
    <property type="nucleotide sequence ID" value="NZ_JBHULF010000014.1"/>
</dbReference>
<proteinExistence type="predicted"/>
<protein>
    <recommendedName>
        <fullName evidence="3">DUF72 domain-containing protein</fullName>
    </recommendedName>
</protein>
<evidence type="ECO:0000313" key="1">
    <source>
        <dbReference type="EMBL" id="MBC6491050.1"/>
    </source>
</evidence>
<dbReference type="PANTHER" id="PTHR30348:SF9">
    <property type="entry name" value="UPF0759 PROTEIN YECE"/>
    <property type="match status" value="1"/>
</dbReference>
<reference evidence="1 2" key="1">
    <citation type="submission" date="2016-07" db="EMBL/GenBank/DDBJ databases">
        <title>Genome analysis of Flavihumibacter stibioxidans YS-17.</title>
        <authorList>
            <person name="Shi K."/>
            <person name="Han Y."/>
            <person name="Wang G."/>
        </authorList>
    </citation>
    <scope>NUCLEOTIDE SEQUENCE [LARGE SCALE GENOMIC DNA]</scope>
    <source>
        <strain evidence="1 2">YS-17</strain>
    </source>
</reference>